<evidence type="ECO:0000313" key="1">
    <source>
        <dbReference type="EMBL" id="CAI8054167.1"/>
    </source>
</evidence>
<protein>
    <submittedName>
        <fullName evidence="1">Uncharacterized protein</fullName>
    </submittedName>
</protein>
<comment type="caution">
    <text evidence="1">The sequence shown here is derived from an EMBL/GenBank/DDBJ whole genome shotgun (WGS) entry which is preliminary data.</text>
</comment>
<evidence type="ECO:0000313" key="2">
    <source>
        <dbReference type="Proteomes" id="UP001174909"/>
    </source>
</evidence>
<dbReference type="Proteomes" id="UP001174909">
    <property type="component" value="Unassembled WGS sequence"/>
</dbReference>
<proteinExistence type="predicted"/>
<reference evidence="1" key="1">
    <citation type="submission" date="2023-03" db="EMBL/GenBank/DDBJ databases">
        <authorList>
            <person name="Steffen K."/>
            <person name="Cardenas P."/>
        </authorList>
    </citation>
    <scope>NUCLEOTIDE SEQUENCE</scope>
</reference>
<keyword evidence="2" id="KW-1185">Reference proteome</keyword>
<sequence length="51" mass="5270">MSPFIPCASTTFCPSLAPPVWLTSPTAASPASASLPAPLTWPAAVPRYRNA</sequence>
<dbReference type="AlphaFoldDB" id="A0AA35TUG9"/>
<name>A0AA35TUG9_GEOBA</name>
<dbReference type="EMBL" id="CASHTH010004155">
    <property type="protein sequence ID" value="CAI8054167.1"/>
    <property type="molecule type" value="Genomic_DNA"/>
</dbReference>
<accession>A0AA35TUG9</accession>
<organism evidence="1 2">
    <name type="scientific">Geodia barretti</name>
    <name type="common">Barrett's horny sponge</name>
    <dbReference type="NCBI Taxonomy" id="519541"/>
    <lineage>
        <taxon>Eukaryota</taxon>
        <taxon>Metazoa</taxon>
        <taxon>Porifera</taxon>
        <taxon>Demospongiae</taxon>
        <taxon>Heteroscleromorpha</taxon>
        <taxon>Tetractinellida</taxon>
        <taxon>Astrophorina</taxon>
        <taxon>Geodiidae</taxon>
        <taxon>Geodia</taxon>
    </lineage>
</organism>
<gene>
    <name evidence="1" type="ORF">GBAR_LOCUS29595</name>
</gene>